<dbReference type="InterPro" id="IPR001347">
    <property type="entry name" value="SIS_dom"/>
</dbReference>
<dbReference type="AlphaFoldDB" id="A0A1I3TFZ6"/>
<dbReference type="Gene3D" id="1.10.10.10">
    <property type="entry name" value="Winged helix-like DNA-binding domain superfamily/Winged helix DNA-binding domain"/>
    <property type="match status" value="1"/>
</dbReference>
<protein>
    <submittedName>
        <fullName evidence="6">Transcriptional regulator, RpiR family</fullName>
    </submittedName>
</protein>
<dbReference type="CDD" id="cd05013">
    <property type="entry name" value="SIS_RpiR"/>
    <property type="match status" value="1"/>
</dbReference>
<dbReference type="GO" id="GO:1901135">
    <property type="term" value="P:carbohydrate derivative metabolic process"/>
    <property type="evidence" value="ECO:0007669"/>
    <property type="project" value="InterPro"/>
</dbReference>
<evidence type="ECO:0000259" key="4">
    <source>
        <dbReference type="PROSITE" id="PS51071"/>
    </source>
</evidence>
<dbReference type="Proteomes" id="UP000199630">
    <property type="component" value="Unassembled WGS sequence"/>
</dbReference>
<evidence type="ECO:0000256" key="3">
    <source>
        <dbReference type="ARBA" id="ARBA00023163"/>
    </source>
</evidence>
<feature type="domain" description="HTH rpiR-type" evidence="4">
    <location>
        <begin position="3"/>
        <end position="79"/>
    </location>
</feature>
<dbReference type="STRING" id="588602.SAMN04487991_2700"/>
<sequence length="286" mass="30957">MQRGFEHRLAAKYGELSTRLQQAGDYLAANPLDTATRSLRSVADESGIAPATFSRLARALEFEDFEELREAMRKQLGRRVSSFAERADDLRQSQAEESHVFLKTARNSAVANIDQLIADSEPERLEQTAKRLSEARNVVLLGALGSTGIAEYAGYMGNFLGPNWKQAGRMGASIGSAICDLDAQDALIVITKAPHATVSIRAAEEARKQGVYVVVIASSHTCPALKGANSGFIVPSEGPNFFSSYVATVFLLETLIAMVARISSPETSERIAEIERQSHVLGEVIG</sequence>
<name>A0A1I3TFZ6_9RHOB</name>
<dbReference type="PROSITE" id="PS51464">
    <property type="entry name" value="SIS"/>
    <property type="match status" value="1"/>
</dbReference>
<dbReference type="GO" id="GO:0097367">
    <property type="term" value="F:carbohydrate derivative binding"/>
    <property type="evidence" value="ECO:0007669"/>
    <property type="project" value="InterPro"/>
</dbReference>
<evidence type="ECO:0000256" key="2">
    <source>
        <dbReference type="ARBA" id="ARBA00023125"/>
    </source>
</evidence>
<gene>
    <name evidence="6" type="ORF">SAMN04487991_2700</name>
</gene>
<dbReference type="Gene3D" id="3.40.50.10490">
    <property type="entry name" value="Glucose-6-phosphate isomerase like protein, domain 1"/>
    <property type="match status" value="1"/>
</dbReference>
<accession>A0A1I3TFZ6</accession>
<evidence type="ECO:0000259" key="5">
    <source>
        <dbReference type="PROSITE" id="PS51464"/>
    </source>
</evidence>
<keyword evidence="3" id="KW-0804">Transcription</keyword>
<evidence type="ECO:0000313" key="7">
    <source>
        <dbReference type="Proteomes" id="UP000199630"/>
    </source>
</evidence>
<dbReference type="PANTHER" id="PTHR30514">
    <property type="entry name" value="GLUCOKINASE"/>
    <property type="match status" value="1"/>
</dbReference>
<evidence type="ECO:0000313" key="6">
    <source>
        <dbReference type="EMBL" id="SFJ69550.1"/>
    </source>
</evidence>
<dbReference type="SUPFAM" id="SSF53697">
    <property type="entry name" value="SIS domain"/>
    <property type="match status" value="1"/>
</dbReference>
<dbReference type="EMBL" id="FORH01000005">
    <property type="protein sequence ID" value="SFJ69550.1"/>
    <property type="molecule type" value="Genomic_DNA"/>
</dbReference>
<dbReference type="InterPro" id="IPR046348">
    <property type="entry name" value="SIS_dom_sf"/>
</dbReference>
<keyword evidence="2" id="KW-0238">DNA-binding</keyword>
<reference evidence="7" key="1">
    <citation type="submission" date="2016-10" db="EMBL/GenBank/DDBJ databases">
        <authorList>
            <person name="Varghese N."/>
            <person name="Submissions S."/>
        </authorList>
    </citation>
    <scope>NUCLEOTIDE SEQUENCE [LARGE SCALE GENOMIC DNA]</scope>
    <source>
        <strain evidence="7">DSM 26471</strain>
    </source>
</reference>
<dbReference type="InterPro" id="IPR047640">
    <property type="entry name" value="RpiR-like"/>
</dbReference>
<dbReference type="InterPro" id="IPR036388">
    <property type="entry name" value="WH-like_DNA-bd_sf"/>
</dbReference>
<keyword evidence="1" id="KW-0805">Transcription regulation</keyword>
<dbReference type="InterPro" id="IPR035472">
    <property type="entry name" value="RpiR-like_SIS"/>
</dbReference>
<keyword evidence="7" id="KW-1185">Reference proteome</keyword>
<dbReference type="GO" id="GO:0003700">
    <property type="term" value="F:DNA-binding transcription factor activity"/>
    <property type="evidence" value="ECO:0007669"/>
    <property type="project" value="InterPro"/>
</dbReference>
<dbReference type="SUPFAM" id="SSF46689">
    <property type="entry name" value="Homeodomain-like"/>
    <property type="match status" value="1"/>
</dbReference>
<dbReference type="GO" id="GO:0003677">
    <property type="term" value="F:DNA binding"/>
    <property type="evidence" value="ECO:0007669"/>
    <property type="project" value="UniProtKB-KW"/>
</dbReference>
<dbReference type="InterPro" id="IPR009057">
    <property type="entry name" value="Homeodomain-like_sf"/>
</dbReference>
<dbReference type="InterPro" id="IPR000281">
    <property type="entry name" value="HTH_RpiR"/>
</dbReference>
<feature type="domain" description="SIS" evidence="5">
    <location>
        <begin position="128"/>
        <end position="265"/>
    </location>
</feature>
<proteinExistence type="predicted"/>
<dbReference type="PANTHER" id="PTHR30514:SF18">
    <property type="entry name" value="RPIR-FAMILY TRANSCRIPTIONAL REGULATOR"/>
    <property type="match status" value="1"/>
</dbReference>
<dbReference type="Pfam" id="PF01380">
    <property type="entry name" value="SIS"/>
    <property type="match status" value="1"/>
</dbReference>
<dbReference type="PROSITE" id="PS51071">
    <property type="entry name" value="HTH_RPIR"/>
    <property type="match status" value="1"/>
</dbReference>
<organism evidence="6 7">
    <name type="scientific">Celeribacter neptunius</name>
    <dbReference type="NCBI Taxonomy" id="588602"/>
    <lineage>
        <taxon>Bacteria</taxon>
        <taxon>Pseudomonadati</taxon>
        <taxon>Pseudomonadota</taxon>
        <taxon>Alphaproteobacteria</taxon>
        <taxon>Rhodobacterales</taxon>
        <taxon>Roseobacteraceae</taxon>
        <taxon>Celeribacter</taxon>
    </lineage>
</organism>
<evidence type="ECO:0000256" key="1">
    <source>
        <dbReference type="ARBA" id="ARBA00023015"/>
    </source>
</evidence>